<sequence length="259" mass="28129">MAAGRGRASGGVVDDIRFDLRRMHETWMELFFPRQRNASSSVLGKWQPKTAREKLTYNTWYYLGIPIIGLVYPLVLLGVVLRFQSRRLDSAALRLGTVGVVALFVVLWGALTAASYVRFDGLTEGFFAVAAASTVAVVAAALAVGFRVIGGRVTTVVFAWPFAMTAIFLPPVVAALYSPTVAAVVLPESERLAIWLLENPLDFANVNAYLRTRYDLEGIAFAGMWFGLSVPVGWVLGILVTLADLVRPKADGGDDGDDD</sequence>
<name>A0A1G7P9D0_9EURY</name>
<keyword evidence="1" id="KW-0812">Transmembrane</keyword>
<dbReference type="EMBL" id="FNBK01000010">
    <property type="protein sequence ID" value="SDF82821.1"/>
    <property type="molecule type" value="Genomic_DNA"/>
</dbReference>
<evidence type="ECO:0000313" key="3">
    <source>
        <dbReference type="Proteomes" id="UP000199076"/>
    </source>
</evidence>
<dbReference type="RefSeq" id="WP_092693231.1">
    <property type="nucleotide sequence ID" value="NZ_FNBK01000010.1"/>
</dbReference>
<feature type="transmembrane region" description="Helical" evidence="1">
    <location>
        <begin position="156"/>
        <end position="177"/>
    </location>
</feature>
<proteinExistence type="predicted"/>
<accession>A0A1G7P9D0</accession>
<feature type="transmembrane region" description="Helical" evidence="1">
    <location>
        <begin position="125"/>
        <end position="149"/>
    </location>
</feature>
<keyword evidence="1" id="KW-1133">Transmembrane helix</keyword>
<organism evidence="2 3">
    <name type="scientific">Halorientalis regularis</name>
    <dbReference type="NCBI Taxonomy" id="660518"/>
    <lineage>
        <taxon>Archaea</taxon>
        <taxon>Methanobacteriati</taxon>
        <taxon>Methanobacteriota</taxon>
        <taxon>Stenosarchaea group</taxon>
        <taxon>Halobacteria</taxon>
        <taxon>Halobacteriales</taxon>
        <taxon>Haloarculaceae</taxon>
        <taxon>Halorientalis</taxon>
    </lineage>
</organism>
<protein>
    <submittedName>
        <fullName evidence="2">Uncharacterized protein</fullName>
    </submittedName>
</protein>
<feature type="transmembrane region" description="Helical" evidence="1">
    <location>
        <begin position="60"/>
        <end position="83"/>
    </location>
</feature>
<dbReference type="Proteomes" id="UP000199076">
    <property type="component" value="Unassembled WGS sequence"/>
</dbReference>
<dbReference type="STRING" id="660518.SAMN05216218_11031"/>
<reference evidence="3" key="1">
    <citation type="submission" date="2016-10" db="EMBL/GenBank/DDBJ databases">
        <authorList>
            <person name="Varghese N."/>
            <person name="Submissions S."/>
        </authorList>
    </citation>
    <scope>NUCLEOTIDE SEQUENCE [LARGE SCALE GENOMIC DNA]</scope>
    <source>
        <strain evidence="3">IBRC-M 10760</strain>
    </source>
</reference>
<dbReference type="AlphaFoldDB" id="A0A1G7P9D0"/>
<gene>
    <name evidence="2" type="ORF">SAMN05216218_11031</name>
</gene>
<evidence type="ECO:0000313" key="2">
    <source>
        <dbReference type="EMBL" id="SDF82821.1"/>
    </source>
</evidence>
<feature type="transmembrane region" description="Helical" evidence="1">
    <location>
        <begin position="95"/>
        <end position="119"/>
    </location>
</feature>
<feature type="transmembrane region" description="Helical" evidence="1">
    <location>
        <begin position="219"/>
        <end position="242"/>
    </location>
</feature>
<dbReference type="OrthoDB" id="156475at2157"/>
<keyword evidence="3" id="KW-1185">Reference proteome</keyword>
<keyword evidence="1" id="KW-0472">Membrane</keyword>
<evidence type="ECO:0000256" key="1">
    <source>
        <dbReference type="SAM" id="Phobius"/>
    </source>
</evidence>